<proteinExistence type="predicted"/>
<feature type="transmembrane region" description="Helical" evidence="1">
    <location>
        <begin position="152"/>
        <end position="172"/>
    </location>
</feature>
<keyword evidence="1" id="KW-0812">Transmembrane</keyword>
<keyword evidence="1" id="KW-1133">Transmembrane helix</keyword>
<feature type="transmembrane region" description="Helical" evidence="1">
    <location>
        <begin position="7"/>
        <end position="26"/>
    </location>
</feature>
<feature type="transmembrane region" description="Helical" evidence="1">
    <location>
        <begin position="92"/>
        <end position="110"/>
    </location>
</feature>
<feature type="transmembrane region" description="Helical" evidence="1">
    <location>
        <begin position="62"/>
        <end position="86"/>
    </location>
</feature>
<name>A0A6M9ATK5_9HYME</name>
<feature type="transmembrane region" description="Helical" evidence="1">
    <location>
        <begin position="32"/>
        <end position="50"/>
    </location>
</feature>
<evidence type="ECO:0000313" key="2">
    <source>
        <dbReference type="EMBL" id="QKK69282.1"/>
    </source>
</evidence>
<keyword evidence="2" id="KW-0496">Mitochondrion</keyword>
<keyword evidence="1" id="KW-0472">Membrane</keyword>
<reference evidence="2" key="1">
    <citation type="submission" date="2018-10" db="EMBL/GenBank/DDBJ databases">
        <title>Mitochondrial genome of four interrelated genera and Comparative analysis in the family Vespidae (Hymenoptera: Vespidae).</title>
        <authorList>
            <person name="Zhang Q.-H."/>
            <person name="Li T.-J."/>
        </authorList>
    </citation>
    <scope>NUCLEOTIDE SEQUENCE</scope>
</reference>
<sequence>MNKSIMLFFTLLMISSMISMIIILIIYPYLSILMMLIMMIFYSLFIALNLTKFSSTSLMSYLTFLAFTGGIMILFTFFLSLISNTIIYNKFFIMYILITSISLFILLLFMWNKQFKLIHEFFMNLNYLPYINNFELNNFSKLNQLYSNPKNFLIIFIMIYLLFSLILLTKLISMNSKPMRRMN</sequence>
<accession>A0A6M9ATK5</accession>
<gene>
    <name evidence="2" type="primary">ND6</name>
</gene>
<dbReference type="AlphaFoldDB" id="A0A6M9ATK5"/>
<evidence type="ECO:0000256" key="1">
    <source>
        <dbReference type="SAM" id="Phobius"/>
    </source>
</evidence>
<protein>
    <submittedName>
        <fullName evidence="2">NADH dehydrogenase subunit 6</fullName>
    </submittedName>
</protein>
<dbReference type="EMBL" id="MK051027">
    <property type="protein sequence ID" value="QKK69282.1"/>
    <property type="molecule type" value="Genomic_DNA"/>
</dbReference>
<geneLocation type="mitochondrion" evidence="2"/>
<organism evidence="2">
    <name type="scientific">Anterhynchium aff. flavomarginatum SC</name>
    <dbReference type="NCBI Taxonomy" id="2742731"/>
    <lineage>
        <taxon>Eukaryota</taxon>
        <taxon>Metazoa</taxon>
        <taxon>Ecdysozoa</taxon>
        <taxon>Arthropoda</taxon>
        <taxon>Hexapoda</taxon>
        <taxon>Insecta</taxon>
        <taxon>Pterygota</taxon>
        <taxon>Neoptera</taxon>
        <taxon>Endopterygota</taxon>
        <taxon>Hymenoptera</taxon>
        <taxon>Apocrita</taxon>
        <taxon>Aculeata</taxon>
        <taxon>Vespoidea</taxon>
        <taxon>Vespidae</taxon>
        <taxon>Eumeninae</taxon>
        <taxon>Anterhynchium</taxon>
    </lineage>
</organism>